<organism evidence="1 2">
    <name type="scientific">Diphasiastrum complanatum</name>
    <name type="common">Issler's clubmoss</name>
    <name type="synonym">Lycopodium complanatum</name>
    <dbReference type="NCBI Taxonomy" id="34168"/>
    <lineage>
        <taxon>Eukaryota</taxon>
        <taxon>Viridiplantae</taxon>
        <taxon>Streptophyta</taxon>
        <taxon>Embryophyta</taxon>
        <taxon>Tracheophyta</taxon>
        <taxon>Lycopodiopsida</taxon>
        <taxon>Lycopodiales</taxon>
        <taxon>Lycopodiaceae</taxon>
        <taxon>Lycopodioideae</taxon>
        <taxon>Diphasiastrum</taxon>
    </lineage>
</organism>
<evidence type="ECO:0000313" key="2">
    <source>
        <dbReference type="Proteomes" id="UP001162992"/>
    </source>
</evidence>
<dbReference type="EMBL" id="CM055100">
    <property type="protein sequence ID" value="KAJ7543502.1"/>
    <property type="molecule type" value="Genomic_DNA"/>
</dbReference>
<proteinExistence type="predicted"/>
<gene>
    <name evidence="1" type="ORF">O6H91_09G040600</name>
</gene>
<name>A0ACC2CNF8_DIPCM</name>
<accession>A0ACC2CNF8</accession>
<protein>
    <submittedName>
        <fullName evidence="1">Uncharacterized protein</fullName>
    </submittedName>
</protein>
<keyword evidence="2" id="KW-1185">Reference proteome</keyword>
<sequence length="120" mass="13439">MMRSSVVRMGCPPRMQVGSWILLTATATGRALLAATLPGNALPHNLTTSSVVNWFLKACLLSKHNFNSFLQPWLLSKQWLRHNMDSLQSLVEQWVSLQCIGIQQVLSFLTKQKDGSLRTS</sequence>
<dbReference type="Proteomes" id="UP001162992">
    <property type="component" value="Chromosome 9"/>
</dbReference>
<evidence type="ECO:0000313" key="1">
    <source>
        <dbReference type="EMBL" id="KAJ7543502.1"/>
    </source>
</evidence>
<comment type="caution">
    <text evidence="1">The sequence shown here is derived from an EMBL/GenBank/DDBJ whole genome shotgun (WGS) entry which is preliminary data.</text>
</comment>
<reference evidence="2" key="1">
    <citation type="journal article" date="2024" name="Proc. Natl. Acad. Sci. U.S.A.">
        <title>Extraordinary preservation of gene collinearity over three hundred million years revealed in homosporous lycophytes.</title>
        <authorList>
            <person name="Li C."/>
            <person name="Wickell D."/>
            <person name="Kuo L.Y."/>
            <person name="Chen X."/>
            <person name="Nie B."/>
            <person name="Liao X."/>
            <person name="Peng D."/>
            <person name="Ji J."/>
            <person name="Jenkins J."/>
            <person name="Williams M."/>
            <person name="Shu S."/>
            <person name="Plott C."/>
            <person name="Barry K."/>
            <person name="Rajasekar S."/>
            <person name="Grimwood J."/>
            <person name="Han X."/>
            <person name="Sun S."/>
            <person name="Hou Z."/>
            <person name="He W."/>
            <person name="Dai G."/>
            <person name="Sun C."/>
            <person name="Schmutz J."/>
            <person name="Leebens-Mack J.H."/>
            <person name="Li F.W."/>
            <person name="Wang L."/>
        </authorList>
    </citation>
    <scope>NUCLEOTIDE SEQUENCE [LARGE SCALE GENOMIC DNA]</scope>
    <source>
        <strain evidence="2">cv. PW_Plant_1</strain>
    </source>
</reference>